<evidence type="ECO:0000259" key="6">
    <source>
        <dbReference type="PROSITE" id="PS51352"/>
    </source>
</evidence>
<keyword evidence="5" id="KW-0732">Signal</keyword>
<keyword evidence="7" id="KW-0413">Isomerase</keyword>
<dbReference type="InterPro" id="IPR000866">
    <property type="entry name" value="AhpC/TSA"/>
</dbReference>
<dbReference type="PROSITE" id="PS51352">
    <property type="entry name" value="THIOREDOXIN_2"/>
    <property type="match status" value="1"/>
</dbReference>
<dbReference type="CDD" id="cd02966">
    <property type="entry name" value="TlpA_like_family"/>
    <property type="match status" value="1"/>
</dbReference>
<dbReference type="PANTHER" id="PTHR42852:SF6">
    <property type="entry name" value="THIOL:DISULFIDE INTERCHANGE PROTEIN DSBE"/>
    <property type="match status" value="1"/>
</dbReference>
<keyword evidence="3" id="KW-1015">Disulfide bond</keyword>
<comment type="subcellular location">
    <subcellularLocation>
        <location evidence="1">Cell envelope</location>
    </subcellularLocation>
</comment>
<keyword evidence="8" id="KW-1185">Reference proteome</keyword>
<dbReference type="EMBL" id="JACHGJ010000009">
    <property type="protein sequence ID" value="MBB6482068.1"/>
    <property type="molecule type" value="Genomic_DNA"/>
</dbReference>
<dbReference type="InterPro" id="IPR050553">
    <property type="entry name" value="Thioredoxin_ResA/DsbE_sf"/>
</dbReference>
<evidence type="ECO:0000256" key="5">
    <source>
        <dbReference type="SAM" id="SignalP"/>
    </source>
</evidence>
<accession>A0A841RHQ6</accession>
<evidence type="ECO:0000256" key="4">
    <source>
        <dbReference type="ARBA" id="ARBA00023284"/>
    </source>
</evidence>
<dbReference type="PANTHER" id="PTHR42852">
    <property type="entry name" value="THIOL:DISULFIDE INTERCHANGE PROTEIN DSBE"/>
    <property type="match status" value="1"/>
</dbReference>
<dbReference type="AlphaFoldDB" id="A0A841RHQ6"/>
<dbReference type="GO" id="GO:0017004">
    <property type="term" value="P:cytochrome complex assembly"/>
    <property type="evidence" value="ECO:0007669"/>
    <property type="project" value="UniProtKB-KW"/>
</dbReference>
<sequence>MRLKNCIPLFLIICFTAPLIARGESDSGENTLTLIPLSHEIKDDFDSDKRYFIDISHIQTGDMVCSISFLDNEDYLMIDFLEPGDYFISGISERTEKTVHTIESFNRDISPFRVEEGKICITPLGFGWSKSIDDNGRMNVECYSFTSPDGSTHDWTLHRFLSDYPGYQKRWGIPEITKNFISKQIETVLKDNRITIYLEFTDLLSGDPITLEDLQGKVIVIDFWATWCSPCREEIPHLIDLYDQYKSQGVEFIGISLDKSDSAVIDFCKDKGITWLQHREETNTGIHKEWNITGIPQVFILDKDGVVISTQARGKLDSYIPQLLGRN</sequence>
<dbReference type="GO" id="GO:0016853">
    <property type="term" value="F:isomerase activity"/>
    <property type="evidence" value="ECO:0007669"/>
    <property type="project" value="UniProtKB-KW"/>
</dbReference>
<evidence type="ECO:0000256" key="2">
    <source>
        <dbReference type="ARBA" id="ARBA00022748"/>
    </source>
</evidence>
<proteinExistence type="predicted"/>
<feature type="signal peptide" evidence="5">
    <location>
        <begin position="1"/>
        <end position="21"/>
    </location>
</feature>
<evidence type="ECO:0000313" key="8">
    <source>
        <dbReference type="Proteomes" id="UP000587760"/>
    </source>
</evidence>
<gene>
    <name evidence="7" type="ORF">HNR50_003756</name>
</gene>
<dbReference type="InterPro" id="IPR036249">
    <property type="entry name" value="Thioredoxin-like_sf"/>
</dbReference>
<name>A0A841RHQ6_9SPIO</name>
<feature type="chain" id="PRO_5032728245" evidence="5">
    <location>
        <begin position="22"/>
        <end position="327"/>
    </location>
</feature>
<evidence type="ECO:0000256" key="1">
    <source>
        <dbReference type="ARBA" id="ARBA00004196"/>
    </source>
</evidence>
<organism evidence="7 8">
    <name type="scientific">Spirochaeta isovalerica</name>
    <dbReference type="NCBI Taxonomy" id="150"/>
    <lineage>
        <taxon>Bacteria</taxon>
        <taxon>Pseudomonadati</taxon>
        <taxon>Spirochaetota</taxon>
        <taxon>Spirochaetia</taxon>
        <taxon>Spirochaetales</taxon>
        <taxon>Spirochaetaceae</taxon>
        <taxon>Spirochaeta</taxon>
    </lineage>
</organism>
<evidence type="ECO:0000313" key="7">
    <source>
        <dbReference type="EMBL" id="MBB6482068.1"/>
    </source>
</evidence>
<dbReference type="Proteomes" id="UP000587760">
    <property type="component" value="Unassembled WGS sequence"/>
</dbReference>
<dbReference type="GO" id="GO:0030313">
    <property type="term" value="C:cell envelope"/>
    <property type="evidence" value="ECO:0007669"/>
    <property type="project" value="UniProtKB-SubCell"/>
</dbReference>
<dbReference type="Gene3D" id="3.40.30.10">
    <property type="entry name" value="Glutaredoxin"/>
    <property type="match status" value="1"/>
</dbReference>
<reference evidence="7 8" key="1">
    <citation type="submission" date="2020-08" db="EMBL/GenBank/DDBJ databases">
        <title>Genomic Encyclopedia of Type Strains, Phase IV (KMG-IV): sequencing the most valuable type-strain genomes for metagenomic binning, comparative biology and taxonomic classification.</title>
        <authorList>
            <person name="Goeker M."/>
        </authorList>
    </citation>
    <scope>NUCLEOTIDE SEQUENCE [LARGE SCALE GENOMIC DNA]</scope>
    <source>
        <strain evidence="7 8">DSM 2461</strain>
    </source>
</reference>
<protein>
    <submittedName>
        <fullName evidence="7">Thiol-disulfide isomerase/thioredoxin</fullName>
    </submittedName>
</protein>
<dbReference type="InterPro" id="IPR013766">
    <property type="entry name" value="Thioredoxin_domain"/>
</dbReference>
<comment type="caution">
    <text evidence="7">The sequence shown here is derived from an EMBL/GenBank/DDBJ whole genome shotgun (WGS) entry which is preliminary data.</text>
</comment>
<keyword evidence="4" id="KW-0676">Redox-active center</keyword>
<dbReference type="RefSeq" id="WP_184748303.1">
    <property type="nucleotide sequence ID" value="NZ_JACHGJ010000009.1"/>
</dbReference>
<dbReference type="Pfam" id="PF00578">
    <property type="entry name" value="AhpC-TSA"/>
    <property type="match status" value="1"/>
</dbReference>
<dbReference type="SUPFAM" id="SSF52833">
    <property type="entry name" value="Thioredoxin-like"/>
    <property type="match status" value="1"/>
</dbReference>
<evidence type="ECO:0000256" key="3">
    <source>
        <dbReference type="ARBA" id="ARBA00023157"/>
    </source>
</evidence>
<feature type="domain" description="Thioredoxin" evidence="6">
    <location>
        <begin position="189"/>
        <end position="327"/>
    </location>
</feature>
<keyword evidence="2" id="KW-0201">Cytochrome c-type biogenesis</keyword>